<keyword evidence="1" id="KW-1133">Transmembrane helix</keyword>
<dbReference type="AlphaFoldDB" id="A0A7H0VBP3"/>
<feature type="transmembrane region" description="Helical" evidence="1">
    <location>
        <begin position="180"/>
        <end position="202"/>
    </location>
</feature>
<protein>
    <submittedName>
        <fullName evidence="2">Uncharacterized protein</fullName>
    </submittedName>
</protein>
<dbReference type="Proteomes" id="UP000516305">
    <property type="component" value="Chromosome"/>
</dbReference>
<dbReference type="KEGG" id="chyd:H4K34_12235"/>
<accession>A0A7H0VBP3</accession>
<proteinExistence type="predicted"/>
<keyword evidence="1" id="KW-0812">Transmembrane</keyword>
<evidence type="ECO:0000313" key="3">
    <source>
        <dbReference type="Proteomes" id="UP000516305"/>
    </source>
</evidence>
<feature type="transmembrane region" description="Helical" evidence="1">
    <location>
        <begin position="82"/>
        <end position="101"/>
    </location>
</feature>
<name>A0A7H0VBP3_9FLAO</name>
<keyword evidence="1" id="KW-0472">Membrane</keyword>
<feature type="transmembrane region" description="Helical" evidence="1">
    <location>
        <begin position="136"/>
        <end position="160"/>
    </location>
</feature>
<evidence type="ECO:0000313" key="2">
    <source>
        <dbReference type="EMBL" id="QNR23141.1"/>
    </source>
</evidence>
<keyword evidence="3" id="KW-1185">Reference proteome</keyword>
<reference evidence="2 3" key="1">
    <citation type="submission" date="2020-08" db="EMBL/GenBank/DDBJ databases">
        <title>Croceimicrobium hydrocarbonivorans gen. nov., sp. nov., a novel marine bacterium isolated from a bacterial consortium that degrades polyethylene terephthalate.</title>
        <authorList>
            <person name="Liu R."/>
        </authorList>
    </citation>
    <scope>NUCLEOTIDE SEQUENCE [LARGE SCALE GENOMIC DNA]</scope>
    <source>
        <strain evidence="2 3">A20-9</strain>
    </source>
</reference>
<evidence type="ECO:0000256" key="1">
    <source>
        <dbReference type="SAM" id="Phobius"/>
    </source>
</evidence>
<feature type="transmembrane region" description="Helical" evidence="1">
    <location>
        <begin position="107"/>
        <end position="124"/>
    </location>
</feature>
<gene>
    <name evidence="2" type="ORF">H4K34_12235</name>
</gene>
<dbReference type="EMBL" id="CP060139">
    <property type="protein sequence ID" value="QNR23141.1"/>
    <property type="molecule type" value="Genomic_DNA"/>
</dbReference>
<organism evidence="2 3">
    <name type="scientific">Croceimicrobium hydrocarbonivorans</name>
    <dbReference type="NCBI Taxonomy" id="2761580"/>
    <lineage>
        <taxon>Bacteria</taxon>
        <taxon>Pseudomonadati</taxon>
        <taxon>Bacteroidota</taxon>
        <taxon>Flavobacteriia</taxon>
        <taxon>Flavobacteriales</taxon>
        <taxon>Owenweeksiaceae</taxon>
        <taxon>Croceimicrobium</taxon>
    </lineage>
</organism>
<sequence>MTREERLLFCKQCENQKMDLKQGIICSLTGAPAAFEGTCDDFVDSPEKAALHQSHASPEVDGSDTVILSPEELEKYRSEQNLGLGIAAALGTGLVGAILWATLTVATGYQIGYMALAIGFGVGFMNRQAGKGIDPIFGISGAIIALVSVFLGNIFSIIAIASDELQSTFFETLSIIDFSLLFQVMMDDFSPIDILFYGIAAYEGYKFSFRTFEKA</sequence>